<evidence type="ECO:0000256" key="3">
    <source>
        <dbReference type="ARBA" id="ARBA00023163"/>
    </source>
</evidence>
<comment type="subcellular location">
    <subcellularLocation>
        <location evidence="1">Nucleus</location>
    </subcellularLocation>
</comment>
<dbReference type="EMBL" id="DF849259">
    <property type="protein sequence ID" value="GAT56253.1"/>
    <property type="molecule type" value="Genomic_DNA"/>
</dbReference>
<protein>
    <recommendedName>
        <fullName evidence="5">Velvet domain-containing protein</fullName>
    </recommendedName>
</protein>
<evidence type="ECO:0000313" key="6">
    <source>
        <dbReference type="EMBL" id="GAT56253.1"/>
    </source>
</evidence>
<evidence type="ECO:0000256" key="2">
    <source>
        <dbReference type="ARBA" id="ARBA00023015"/>
    </source>
</evidence>
<keyword evidence="2" id="KW-0805">Transcription regulation</keyword>
<dbReference type="Proteomes" id="UP000815677">
    <property type="component" value="Unassembled WGS sequence"/>
</dbReference>
<proteinExistence type="predicted"/>
<sequence>MALPQQPCFYPDELQSPVAARKSTPDGGTARRLDPIPIVRLRYWDGAQMIAPQMIPNHSLSHLFCQVDLFRLPPLNYTSPPHMGFTYYAHQGQIDQHGNKVFVLLHTQHPQNFSRDIVHQVNNHLVLESSEESTLLYGPHTVQAHEHPETRAVLFVFPHLGVTQTGQFIMRYRVYDRRLQAMLGQCFGSPFNVFQGQAFPGFENPTPLTMSLASLNIPGVRASGRRTSQLGGERMDVATPTRIDAIDDSFLGRKLRVAGQILAYDPHDGIALLRSGAGADGDAVLLDVATCVSSWPAGNREWLGEHLATVMAIGYLEKRDDLRLPTLPRHVAAPRVAEGLVLQVLLVAPSVGLDLRLWNAGVDALSALTMGAEQE</sequence>
<dbReference type="InterPro" id="IPR037525">
    <property type="entry name" value="Velvet_dom"/>
</dbReference>
<evidence type="ECO:0000259" key="5">
    <source>
        <dbReference type="PROSITE" id="PS51821"/>
    </source>
</evidence>
<accession>A0ABQ0LYR3</accession>
<gene>
    <name evidence="6" type="ORF">MCHLO_12933</name>
</gene>
<dbReference type="PROSITE" id="PS51821">
    <property type="entry name" value="VELVET"/>
    <property type="match status" value="1"/>
</dbReference>
<dbReference type="PANTHER" id="PTHR33572:SF3">
    <property type="entry name" value="VELVET COMPLEX SUBUNIT B"/>
    <property type="match status" value="1"/>
</dbReference>
<evidence type="ECO:0000256" key="4">
    <source>
        <dbReference type="ARBA" id="ARBA00023242"/>
    </source>
</evidence>
<keyword evidence="7" id="KW-1185">Reference proteome</keyword>
<evidence type="ECO:0000313" key="7">
    <source>
        <dbReference type="Proteomes" id="UP000815677"/>
    </source>
</evidence>
<dbReference type="Pfam" id="PF11754">
    <property type="entry name" value="Velvet"/>
    <property type="match status" value="1"/>
</dbReference>
<organism evidence="6 7">
    <name type="scientific">Mycena chlorophos</name>
    <name type="common">Agaric fungus</name>
    <name type="synonym">Agaricus chlorophos</name>
    <dbReference type="NCBI Taxonomy" id="658473"/>
    <lineage>
        <taxon>Eukaryota</taxon>
        <taxon>Fungi</taxon>
        <taxon>Dikarya</taxon>
        <taxon>Basidiomycota</taxon>
        <taxon>Agaricomycotina</taxon>
        <taxon>Agaricomycetes</taxon>
        <taxon>Agaricomycetidae</taxon>
        <taxon>Agaricales</taxon>
        <taxon>Marasmiineae</taxon>
        <taxon>Mycenaceae</taxon>
        <taxon>Mycena</taxon>
    </lineage>
</organism>
<dbReference type="Gene3D" id="2.60.40.3960">
    <property type="entry name" value="Velvet domain"/>
    <property type="match status" value="1"/>
</dbReference>
<dbReference type="PANTHER" id="PTHR33572">
    <property type="entry name" value="SPORE DEVELOPMENT REGULATOR VOSA"/>
    <property type="match status" value="1"/>
</dbReference>
<dbReference type="InterPro" id="IPR021740">
    <property type="entry name" value="Velvet"/>
</dbReference>
<name>A0ABQ0LYR3_MYCCL</name>
<feature type="domain" description="Velvet" evidence="5">
    <location>
        <begin position="4"/>
        <end position="225"/>
    </location>
</feature>
<keyword evidence="4" id="KW-0539">Nucleus</keyword>
<keyword evidence="3" id="KW-0804">Transcription</keyword>
<evidence type="ECO:0000256" key="1">
    <source>
        <dbReference type="ARBA" id="ARBA00004123"/>
    </source>
</evidence>
<dbReference type="InterPro" id="IPR038491">
    <property type="entry name" value="Velvet_dom_sf"/>
</dbReference>
<reference evidence="6" key="1">
    <citation type="submission" date="2014-09" db="EMBL/GenBank/DDBJ databases">
        <title>Genome sequence of the luminous mushroom Mycena chlorophos for searching fungal bioluminescence genes.</title>
        <authorList>
            <person name="Tanaka Y."/>
            <person name="Kasuga D."/>
            <person name="Oba Y."/>
            <person name="Hase S."/>
            <person name="Sato K."/>
            <person name="Oba Y."/>
            <person name="Sakakibara Y."/>
        </authorList>
    </citation>
    <scope>NUCLEOTIDE SEQUENCE</scope>
</reference>